<organism evidence="1">
    <name type="scientific">Roseomonas mucosa</name>
    <dbReference type="NCBI Taxonomy" id="207340"/>
    <lineage>
        <taxon>Bacteria</taxon>
        <taxon>Pseudomonadati</taxon>
        <taxon>Pseudomonadota</taxon>
        <taxon>Alphaproteobacteria</taxon>
        <taxon>Acetobacterales</taxon>
        <taxon>Roseomonadaceae</taxon>
        <taxon>Roseomonas</taxon>
    </lineage>
</organism>
<protein>
    <submittedName>
        <fullName evidence="1">Uncharacterized protein</fullName>
    </submittedName>
</protein>
<gene>
    <name evidence="1" type="ORF">RADP37_05288</name>
</gene>
<accession>A0A4Y1MUT6</accession>
<sequence length="104" mass="10533">MISGVAAVLTPYLVGLIKEKIIASANARLGAAADTVAVEMANAVGSVVQQSIDTGVEKLKARLPDTVAKLAPSDETLRGLILKAQSKLAATTTAVPVVPVAANQ</sequence>
<proteinExistence type="predicted"/>
<evidence type="ECO:0000313" key="1">
    <source>
        <dbReference type="EMBL" id="AWV21701.1"/>
    </source>
</evidence>
<dbReference type="AlphaFoldDB" id="A0A4Y1MUT6"/>
<dbReference type="EMBL" id="CP025189">
    <property type="protein sequence ID" value="AWV21701.1"/>
    <property type="molecule type" value="Genomic_DNA"/>
</dbReference>
<reference evidence="1" key="1">
    <citation type="submission" date="2017-12" db="EMBL/GenBank/DDBJ databases">
        <authorList>
            <person name="Martens C."/>
            <person name="Dahlstrom E."/>
            <person name="Barbian K."/>
            <person name="Sykora L."/>
            <person name="Ricklefs S."/>
            <person name="Bruno D."/>
            <person name="Anzick I."/>
            <person name="Myles I."/>
            <person name="Datta S.K."/>
        </authorList>
    </citation>
    <scope>NUCLEOTIDE SEQUENCE</scope>
    <source>
        <strain evidence="1">AD2</strain>
    </source>
</reference>
<dbReference type="RefSeq" id="WP_314215267.1">
    <property type="nucleotide sequence ID" value="NZ_CP025189.1"/>
</dbReference>
<name>A0A4Y1MUT6_9PROT</name>